<evidence type="ECO:0000313" key="1">
    <source>
        <dbReference type="EMBL" id="MBB3969290.1"/>
    </source>
</evidence>
<sequence>MDIPNEVYIKFYEAIKIKFLKTIPSEIRNQIADTDVNFWTQEIPDTKGDTYFFKAFGSITSAPRHFYTKYLNAVKDDKGFQREGDTLIWRLLVDFFGLAYPKELVEQSIDPKTKAKVMFQTFVEGYTPVLAFKYPELKIFDKLNGVFLDNGEVPLNDKVDILNLMEAENRPSSLKFSLEFRTGYLPKTPVLRKEWLRRYLEYSRDIKTSSFYTKDPSTLKAIQAFEDYIVKFLSHVEKQEWSVVKDFLCEVQPIDHEDHYPSFYRYFKTLARIREIHCWDFMFMEGFGECKVFIKGIRWEQNWLKQKKYKLFFTVCIIRVGLLEMPGHKILGISNVEPLFNNIDLKGWIDDEDEWDLFRAEKRRDDFESAD</sequence>
<dbReference type="RefSeq" id="WP_134336779.1">
    <property type="nucleotide sequence ID" value="NZ_BMCZ01000002.1"/>
</dbReference>
<reference evidence="1 4" key="3">
    <citation type="submission" date="2020-08" db="EMBL/GenBank/DDBJ databases">
        <title>Genomic Encyclopedia of Type Strains, Phase IV (KMG-IV): sequencing the most valuable type-strain genomes for metagenomic binning, comparative biology and taxonomic classification.</title>
        <authorList>
            <person name="Goeker M."/>
        </authorList>
    </citation>
    <scope>NUCLEOTIDE SEQUENCE [LARGE SCALE GENOMIC DNA]</scope>
    <source>
        <strain evidence="1 4">DSM 100995</strain>
    </source>
</reference>
<dbReference type="EMBL" id="SNQG01000004">
    <property type="protein sequence ID" value="TEW65913.1"/>
    <property type="molecule type" value="Genomic_DNA"/>
</dbReference>
<comment type="caution">
    <text evidence="2">The sequence shown here is derived from an EMBL/GenBank/DDBJ whole genome shotgun (WGS) entry which is preliminary data.</text>
</comment>
<reference evidence="2" key="2">
    <citation type="submission" date="2019-03" db="EMBL/GenBank/DDBJ databases">
        <authorList>
            <person name="Yan Y.-Q."/>
            <person name="Du Z.-J."/>
        </authorList>
    </citation>
    <scope>NUCLEOTIDE SEQUENCE</scope>
    <source>
        <strain evidence="2">PP-F2FG21</strain>
    </source>
</reference>
<protein>
    <submittedName>
        <fullName evidence="2">Uncharacterized protein</fullName>
    </submittedName>
</protein>
<gene>
    <name evidence="2" type="ORF">E2R65_12325</name>
    <name evidence="1" type="ORF">GGR35_001893</name>
</gene>
<dbReference type="OrthoDB" id="680887at2"/>
<dbReference type="EMBL" id="JACIEG010000003">
    <property type="protein sequence ID" value="MBB3969290.1"/>
    <property type="molecule type" value="Genomic_DNA"/>
</dbReference>
<organism evidence="2 3">
    <name type="scientific">Mucilaginibacter phyllosphaerae</name>
    <dbReference type="NCBI Taxonomy" id="1812349"/>
    <lineage>
        <taxon>Bacteria</taxon>
        <taxon>Pseudomonadati</taxon>
        <taxon>Bacteroidota</taxon>
        <taxon>Sphingobacteriia</taxon>
        <taxon>Sphingobacteriales</taxon>
        <taxon>Sphingobacteriaceae</taxon>
        <taxon>Mucilaginibacter</taxon>
    </lineage>
</organism>
<evidence type="ECO:0000313" key="3">
    <source>
        <dbReference type="Proteomes" id="UP000297248"/>
    </source>
</evidence>
<evidence type="ECO:0000313" key="2">
    <source>
        <dbReference type="EMBL" id="TEW65913.1"/>
    </source>
</evidence>
<reference evidence="2 3" key="1">
    <citation type="journal article" date="2016" name="Int. J. Syst. Evol. Microbiol.">
        <title>Proposal of Mucilaginibacter phyllosphaerae sp. nov. isolated from the phyllosphere of Galium album.</title>
        <authorList>
            <person name="Aydogan E.L."/>
            <person name="Busse H.J."/>
            <person name="Moser G."/>
            <person name="Muller C."/>
            <person name="Kampfer P."/>
            <person name="Glaeser S.P."/>
        </authorList>
    </citation>
    <scope>NUCLEOTIDE SEQUENCE [LARGE SCALE GENOMIC DNA]</scope>
    <source>
        <strain evidence="2 3">PP-F2FG21</strain>
    </source>
</reference>
<accession>A0A4Y8ABK8</accession>
<evidence type="ECO:0000313" key="4">
    <source>
        <dbReference type="Proteomes" id="UP000583101"/>
    </source>
</evidence>
<name>A0A4Y8ABK8_9SPHI</name>
<proteinExistence type="predicted"/>
<keyword evidence="4" id="KW-1185">Reference proteome</keyword>
<dbReference type="AlphaFoldDB" id="A0A4Y8ABK8"/>
<dbReference type="Proteomes" id="UP000297248">
    <property type="component" value="Unassembled WGS sequence"/>
</dbReference>
<dbReference type="Proteomes" id="UP000583101">
    <property type="component" value="Unassembled WGS sequence"/>
</dbReference>